<reference evidence="2 3" key="1">
    <citation type="journal article" date="2016" name="Nat. Commun.">
        <title>Thousands of microbial genomes shed light on interconnected biogeochemical processes in an aquifer system.</title>
        <authorList>
            <person name="Anantharaman K."/>
            <person name="Brown C.T."/>
            <person name="Hug L.A."/>
            <person name="Sharon I."/>
            <person name="Castelle C.J."/>
            <person name="Probst A.J."/>
            <person name="Thomas B.C."/>
            <person name="Singh A."/>
            <person name="Wilkins M.J."/>
            <person name="Karaoz U."/>
            <person name="Brodie E.L."/>
            <person name="Williams K.H."/>
            <person name="Hubbard S.S."/>
            <person name="Banfield J.F."/>
        </authorList>
    </citation>
    <scope>NUCLEOTIDE SEQUENCE [LARGE SCALE GENOMIC DNA]</scope>
</reference>
<keyword evidence="1" id="KW-1133">Transmembrane helix</keyword>
<dbReference type="Proteomes" id="UP000178449">
    <property type="component" value="Unassembled WGS sequence"/>
</dbReference>
<evidence type="ECO:0008006" key="4">
    <source>
        <dbReference type="Google" id="ProtNLM"/>
    </source>
</evidence>
<name>A0A1F6G606_9PROT</name>
<accession>A0A1F6G606</accession>
<organism evidence="2 3">
    <name type="scientific">Candidatus Lambdaproteobacteria bacterium RIFOXYD2_FULL_50_16</name>
    <dbReference type="NCBI Taxonomy" id="1817772"/>
    <lineage>
        <taxon>Bacteria</taxon>
        <taxon>Pseudomonadati</taxon>
        <taxon>Pseudomonadota</taxon>
        <taxon>Candidatus Lambdaproteobacteria</taxon>
    </lineage>
</organism>
<evidence type="ECO:0000256" key="1">
    <source>
        <dbReference type="SAM" id="Phobius"/>
    </source>
</evidence>
<feature type="transmembrane region" description="Helical" evidence="1">
    <location>
        <begin position="194"/>
        <end position="215"/>
    </location>
</feature>
<proteinExistence type="predicted"/>
<evidence type="ECO:0000313" key="2">
    <source>
        <dbReference type="EMBL" id="OGG93550.1"/>
    </source>
</evidence>
<feature type="transmembrane region" description="Helical" evidence="1">
    <location>
        <begin position="385"/>
        <end position="406"/>
    </location>
</feature>
<protein>
    <recommendedName>
        <fullName evidence="4">Molybdopterin oxidoreductase</fullName>
    </recommendedName>
</protein>
<dbReference type="EMBL" id="MFNE01000047">
    <property type="protein sequence ID" value="OGG93550.1"/>
    <property type="molecule type" value="Genomic_DNA"/>
</dbReference>
<dbReference type="STRING" id="1817772.A2527_11625"/>
<feature type="transmembrane region" description="Helical" evidence="1">
    <location>
        <begin position="128"/>
        <end position="148"/>
    </location>
</feature>
<feature type="transmembrane region" description="Helical" evidence="1">
    <location>
        <begin position="270"/>
        <end position="292"/>
    </location>
</feature>
<comment type="caution">
    <text evidence="2">The sequence shown here is derived from an EMBL/GenBank/DDBJ whole genome shotgun (WGS) entry which is preliminary data.</text>
</comment>
<keyword evidence="1" id="KW-0472">Membrane</keyword>
<keyword evidence="1" id="KW-0812">Transmembrane</keyword>
<feature type="transmembrane region" description="Helical" evidence="1">
    <location>
        <begin position="51"/>
        <end position="70"/>
    </location>
</feature>
<dbReference type="PANTHER" id="PTHR43044:SF1">
    <property type="entry name" value="QUINOL:CYTOCHROME C OXIDOREDUCTASE QUINONE-BINDING SUBUNIT 2"/>
    <property type="match status" value="1"/>
</dbReference>
<sequence length="425" mass="47843">MKAVLESTTFKLSGGLRGLFVLFVAIGLVGFIVGASGSHPHLAWQALLTNTVYFGGIAFGGLMFSVIWHITDANWGRPYKRFSEALGAFAPIAGLLYLVLFFGAHHFFQWMDHDKVIHSKAAWLNFPFFVERNVILYVVVLILAFIYVKNSLRPDIGLAKKLNNFSNGFADKFVSGYGDQDAEQKACKKKNDRIAVLLAMGWGLLSSLIAFDWIMSIDQEWFSTMFGVQYLAASLITGMACLNLISGVAWKKLGLDGYINTSRHHDTGKFIFAFCLLFTYMVFSQVLVIWYGNIPEETPYLLLRMHSHEWGWLFWVLAVMIFLVPFFGLMPRTVCNLPWASRIFAIDVLVAIWLEKYFLIAPSIQENMADAAGVGAHLAGFQYNIFDFSITLGVLGAFLLSVFWFLSKVPAVPISDPRFYKEGHH</sequence>
<feature type="transmembrane region" description="Helical" evidence="1">
    <location>
        <begin position="227"/>
        <end position="250"/>
    </location>
</feature>
<feature type="transmembrane region" description="Helical" evidence="1">
    <location>
        <begin position="20"/>
        <end position="39"/>
    </location>
</feature>
<gene>
    <name evidence="2" type="ORF">A2527_11625</name>
</gene>
<feature type="transmembrane region" description="Helical" evidence="1">
    <location>
        <begin position="343"/>
        <end position="365"/>
    </location>
</feature>
<feature type="transmembrane region" description="Helical" evidence="1">
    <location>
        <begin position="82"/>
        <end position="108"/>
    </location>
</feature>
<evidence type="ECO:0000313" key="3">
    <source>
        <dbReference type="Proteomes" id="UP000178449"/>
    </source>
</evidence>
<dbReference type="AlphaFoldDB" id="A0A1F6G606"/>
<dbReference type="PANTHER" id="PTHR43044">
    <property type="match status" value="1"/>
</dbReference>
<feature type="transmembrane region" description="Helical" evidence="1">
    <location>
        <begin position="312"/>
        <end position="331"/>
    </location>
</feature>